<protein>
    <submittedName>
        <fullName evidence="2">Uncharacterized protein</fullName>
    </submittedName>
</protein>
<evidence type="ECO:0000256" key="1">
    <source>
        <dbReference type="SAM" id="MobiDB-lite"/>
    </source>
</evidence>
<feature type="region of interest" description="Disordered" evidence="1">
    <location>
        <begin position="33"/>
        <end position="56"/>
    </location>
</feature>
<dbReference type="AlphaFoldDB" id="A0A0F9QJ21"/>
<reference evidence="2" key="1">
    <citation type="journal article" date="2015" name="Nature">
        <title>Complex archaea that bridge the gap between prokaryotes and eukaryotes.</title>
        <authorList>
            <person name="Spang A."/>
            <person name="Saw J.H."/>
            <person name="Jorgensen S.L."/>
            <person name="Zaremba-Niedzwiedzka K."/>
            <person name="Martijn J."/>
            <person name="Lind A.E."/>
            <person name="van Eijk R."/>
            <person name="Schleper C."/>
            <person name="Guy L."/>
            <person name="Ettema T.J."/>
        </authorList>
    </citation>
    <scope>NUCLEOTIDE SEQUENCE</scope>
</reference>
<organism evidence="2">
    <name type="scientific">marine sediment metagenome</name>
    <dbReference type="NCBI Taxonomy" id="412755"/>
    <lineage>
        <taxon>unclassified sequences</taxon>
        <taxon>metagenomes</taxon>
        <taxon>ecological metagenomes</taxon>
    </lineage>
</organism>
<comment type="caution">
    <text evidence="2">The sequence shown here is derived from an EMBL/GenBank/DDBJ whole genome shotgun (WGS) entry which is preliminary data.</text>
</comment>
<feature type="compositionally biased region" description="Polar residues" evidence="1">
    <location>
        <begin position="33"/>
        <end position="47"/>
    </location>
</feature>
<evidence type="ECO:0000313" key="2">
    <source>
        <dbReference type="EMBL" id="KKN37022.1"/>
    </source>
</evidence>
<sequence>MNRIKCTFKGHCGNKMEREYCTNIPSISCSWQEPQPDWQNEGSTKTVSRLDGSQPDQCPVCRGKKLLRHSEDSLRAIETHLKMDRDSIKELWYDCPACCDTEQMPNLAQPDQDEIERDKISKSNAIGMGLIPPDQSSRLLKREQLEKILFSFENGTEATTYYIDQILSITEVDHKARIEALTKCGDDRIEALERLLAFHRVGKTPSEKLFAQLETSKKKWDALKANPTSEVEG</sequence>
<accession>A0A0F9QJ21</accession>
<gene>
    <name evidence="2" type="ORF">LCGC14_0767820</name>
</gene>
<dbReference type="EMBL" id="LAZR01001927">
    <property type="protein sequence ID" value="KKN37022.1"/>
    <property type="molecule type" value="Genomic_DNA"/>
</dbReference>
<name>A0A0F9QJ21_9ZZZZ</name>
<proteinExistence type="predicted"/>